<name>A0A425D167_APHAT</name>
<protein>
    <recommendedName>
        <fullName evidence="5">Beta-Casp domain-containing protein</fullName>
    </recommendedName>
</protein>
<proteinExistence type="predicted"/>
<evidence type="ECO:0008006" key="5">
    <source>
        <dbReference type="Google" id="ProtNLM"/>
    </source>
</evidence>
<dbReference type="EMBL" id="MZMZ02003068">
    <property type="protein sequence ID" value="RQM22901.1"/>
    <property type="molecule type" value="Genomic_DNA"/>
</dbReference>
<keyword evidence="2" id="KW-0539">Nucleus</keyword>
<dbReference type="InterPro" id="IPR027074">
    <property type="entry name" value="Integrator_9su"/>
</dbReference>
<dbReference type="PANTHER" id="PTHR46094">
    <property type="entry name" value="INTEGRATOR COMPLEX SUBUNIT 9"/>
    <property type="match status" value="1"/>
</dbReference>
<gene>
    <name evidence="3" type="ORF">B5M09_004997</name>
</gene>
<dbReference type="GO" id="GO:0032039">
    <property type="term" value="C:integrator complex"/>
    <property type="evidence" value="ECO:0007669"/>
    <property type="project" value="InterPro"/>
</dbReference>
<dbReference type="SUPFAM" id="SSF56281">
    <property type="entry name" value="Metallo-hydrolase/oxidoreductase"/>
    <property type="match status" value="1"/>
</dbReference>
<accession>A0A425D167</accession>
<evidence type="ECO:0000313" key="3">
    <source>
        <dbReference type="EMBL" id="RQM22901.1"/>
    </source>
</evidence>
<keyword evidence="4" id="KW-1185">Reference proteome</keyword>
<dbReference type="VEuPathDB" id="FungiDB:H257_12342"/>
<dbReference type="InterPro" id="IPR036866">
    <property type="entry name" value="RibonucZ/Hydroxyglut_hydro"/>
</dbReference>
<dbReference type="GO" id="GO:0034472">
    <property type="term" value="P:snRNA 3'-end processing"/>
    <property type="evidence" value="ECO:0007669"/>
    <property type="project" value="TreeGrafter"/>
</dbReference>
<dbReference type="Proteomes" id="UP000284702">
    <property type="component" value="Unassembled WGS sequence"/>
</dbReference>
<dbReference type="Gene3D" id="3.60.15.10">
    <property type="entry name" value="Ribonuclease Z/Hydroxyacylglutathione hydrolase-like"/>
    <property type="match status" value="1"/>
</dbReference>
<comment type="caution">
    <text evidence="3">The sequence shown here is derived from an EMBL/GenBank/DDBJ whole genome shotgun (WGS) entry which is preliminary data.</text>
</comment>
<reference evidence="3" key="1">
    <citation type="submission" date="2018-07" db="EMBL/GenBank/DDBJ databases">
        <title>Annotation of Aphanomyces astaci genome assembly.</title>
        <authorList>
            <person name="Studholme D.J."/>
        </authorList>
    </citation>
    <scope>NUCLEOTIDE SEQUENCE [LARGE SCALE GENOMIC DNA]</scope>
    <source>
        <strain evidence="3">Pc</strain>
    </source>
</reference>
<evidence type="ECO:0000256" key="2">
    <source>
        <dbReference type="ARBA" id="ARBA00023242"/>
    </source>
</evidence>
<dbReference type="PANTHER" id="PTHR46094:SF1">
    <property type="entry name" value="INTEGRATOR COMPLEX SUBUNIT 9"/>
    <property type="match status" value="1"/>
</dbReference>
<evidence type="ECO:0000313" key="4">
    <source>
        <dbReference type="Proteomes" id="UP000284702"/>
    </source>
</evidence>
<organism evidence="3 4">
    <name type="scientific">Aphanomyces astaci</name>
    <name type="common">Crayfish plague agent</name>
    <dbReference type="NCBI Taxonomy" id="112090"/>
    <lineage>
        <taxon>Eukaryota</taxon>
        <taxon>Sar</taxon>
        <taxon>Stramenopiles</taxon>
        <taxon>Oomycota</taxon>
        <taxon>Saprolegniomycetes</taxon>
        <taxon>Saprolegniales</taxon>
        <taxon>Verrucalvaceae</taxon>
        <taxon>Aphanomyces</taxon>
    </lineage>
</organism>
<sequence>MVQTRQSNSGGRPWMSRAHIKTLPHADQQLLLVGHTLTLSYELKVTAVSSGFALGAACWVVESPMEKLVYVPAASSEVNRHPAALDVQHLRDADIMLVTDLKNDRDTRMIDKRLETFLNHLLAVFTRRGTSVVPCHFDGILFDLLENLQLFLAAINHAPIPIYFVATEPLDAEPCAPQWLCQSKMQKVRILAEPCIVFANHPSLRIGDVVQLIPKLQRNAANAIVFIDPYVSPFEAMTPFQPTALMEVIHAPIDFRLSCNNANILIAECKPQTLVLPACYASYDLILAAQINLTTIDKHAAALVRTTLSFASGRVELKAVDGDFWAFRRPPPPPPAAAALDPSSHSSLEHADGAPCKKLCVREQSHVLLGELDLESLLHQLQFGPVHIEDLDMATQVSFGDTVITFVTNENKTVVASGSDRVRDRVAHLVVGQLSRF</sequence>
<comment type="subcellular location">
    <subcellularLocation>
        <location evidence="1">Nucleus</location>
    </subcellularLocation>
</comment>
<evidence type="ECO:0000256" key="1">
    <source>
        <dbReference type="ARBA" id="ARBA00004123"/>
    </source>
</evidence>
<dbReference type="AlphaFoldDB" id="A0A425D167"/>